<organism evidence="1 2">
    <name type="scientific">Planktothrix mougeotii LEGE 06226</name>
    <dbReference type="NCBI Taxonomy" id="1828728"/>
    <lineage>
        <taxon>Bacteria</taxon>
        <taxon>Bacillati</taxon>
        <taxon>Cyanobacteriota</taxon>
        <taxon>Cyanophyceae</taxon>
        <taxon>Oscillatoriophycideae</taxon>
        <taxon>Oscillatoriales</taxon>
        <taxon>Microcoleaceae</taxon>
        <taxon>Planktothrix</taxon>
    </lineage>
</organism>
<dbReference type="EMBL" id="JADEWU010000111">
    <property type="protein sequence ID" value="MBE9146605.1"/>
    <property type="molecule type" value="Genomic_DNA"/>
</dbReference>
<dbReference type="RefSeq" id="WP_193871922.1">
    <property type="nucleotide sequence ID" value="NZ_JADEWU010000111.1"/>
</dbReference>
<dbReference type="Proteomes" id="UP000640725">
    <property type="component" value="Unassembled WGS sequence"/>
</dbReference>
<name>A0ABR9UJF3_9CYAN</name>
<evidence type="ECO:0000313" key="2">
    <source>
        <dbReference type="Proteomes" id="UP000640725"/>
    </source>
</evidence>
<keyword evidence="2" id="KW-1185">Reference proteome</keyword>
<evidence type="ECO:0008006" key="3">
    <source>
        <dbReference type="Google" id="ProtNLM"/>
    </source>
</evidence>
<comment type="caution">
    <text evidence="1">The sequence shown here is derived from an EMBL/GenBank/DDBJ whole genome shotgun (WGS) entry which is preliminary data.</text>
</comment>
<accession>A0ABR9UJF3</accession>
<protein>
    <recommendedName>
        <fullName evidence="3">Restriction endonuclease</fullName>
    </recommendedName>
</protein>
<reference evidence="1 2" key="1">
    <citation type="submission" date="2020-10" db="EMBL/GenBank/DDBJ databases">
        <authorList>
            <person name="Castelo-Branco R."/>
            <person name="Eusebio N."/>
            <person name="Adriana R."/>
            <person name="Vieira A."/>
            <person name="Brugerolle De Fraissinette N."/>
            <person name="Rezende De Castro R."/>
            <person name="Schneider M.P."/>
            <person name="Vasconcelos V."/>
            <person name="Leao P.N."/>
        </authorList>
    </citation>
    <scope>NUCLEOTIDE SEQUENCE [LARGE SCALE GENOMIC DNA]</scope>
    <source>
        <strain evidence="1 2">LEGE 06226</strain>
    </source>
</reference>
<evidence type="ECO:0000313" key="1">
    <source>
        <dbReference type="EMBL" id="MBE9146605.1"/>
    </source>
</evidence>
<sequence>MFNNQKLVNRLLAKISEAEKETLEDLISERIEQEPAVTDRLLGVMQYLLNHQTIAGVRWRAKTLADRGRGSQENNYGADFLAALEIDLQGYQVKKGFLAQSKLIEPSENFSSRNFEKMREQCEKMLKHSPASYVFLYSQQSGITVIPAIEVVGARNCNPHELTNRTMRQFYKEHFECFIGDRSIQSATPQALRELSERFDARSAILISGVDSRTELQLNLFDVE</sequence>
<gene>
    <name evidence="1" type="ORF">IQ236_25760</name>
</gene>
<proteinExistence type="predicted"/>